<gene>
    <name evidence="3" type="primary">LOC130467316</name>
</gene>
<dbReference type="PANTHER" id="PTHR33116:SF86">
    <property type="entry name" value="REVERSE TRANSCRIPTASE DOMAIN-CONTAINING PROTEIN"/>
    <property type="match status" value="1"/>
</dbReference>
<dbReference type="PANTHER" id="PTHR33116">
    <property type="entry name" value="REVERSE TRANSCRIPTASE ZINC-BINDING DOMAIN-CONTAINING PROTEIN-RELATED-RELATED"/>
    <property type="match status" value="1"/>
</dbReference>
<dbReference type="Proteomes" id="UP000813463">
    <property type="component" value="Chromosome 2"/>
</dbReference>
<accession>A0ABM3R833</accession>
<dbReference type="InterPro" id="IPR000477">
    <property type="entry name" value="RT_dom"/>
</dbReference>
<organism evidence="2 3">
    <name type="scientific">Spinacia oleracea</name>
    <name type="common">Spinach</name>
    <dbReference type="NCBI Taxonomy" id="3562"/>
    <lineage>
        <taxon>Eukaryota</taxon>
        <taxon>Viridiplantae</taxon>
        <taxon>Streptophyta</taxon>
        <taxon>Embryophyta</taxon>
        <taxon>Tracheophyta</taxon>
        <taxon>Spermatophyta</taxon>
        <taxon>Magnoliopsida</taxon>
        <taxon>eudicotyledons</taxon>
        <taxon>Gunneridae</taxon>
        <taxon>Pentapetalae</taxon>
        <taxon>Caryophyllales</taxon>
        <taxon>Chenopodiaceae</taxon>
        <taxon>Chenopodioideae</taxon>
        <taxon>Anserineae</taxon>
        <taxon>Spinacia</taxon>
    </lineage>
</organism>
<reference evidence="2" key="1">
    <citation type="journal article" date="2021" name="Nat. Commun.">
        <title>Genomic analyses provide insights into spinach domestication and the genetic basis of agronomic traits.</title>
        <authorList>
            <person name="Cai X."/>
            <person name="Sun X."/>
            <person name="Xu C."/>
            <person name="Sun H."/>
            <person name="Wang X."/>
            <person name="Ge C."/>
            <person name="Zhang Z."/>
            <person name="Wang Q."/>
            <person name="Fei Z."/>
            <person name="Jiao C."/>
            <person name="Wang Q."/>
        </authorList>
    </citation>
    <scope>NUCLEOTIDE SEQUENCE [LARGE SCALE GENOMIC DNA]</scope>
    <source>
        <strain evidence="2">cv. Varoflay</strain>
    </source>
</reference>
<sequence length="576" mass="66237">MAARIERCSTTLSAWATTTFGSIKQKIKKAEKELKRLQDMYPDGRTMEQCGELSAQLDELHKMEESYWYARARENELREGDKNTKYFHHKASQRKKRNYIKGLNDNNGVWQTGKEDVQHIVEDYFEKLFATDLPDNFEEALAGMSRIVTNEMNEVMNAEPTDVEVKQALFQMHPNKAPDRMFVKGWWRGNVDINMINRTCIVLIPKFNNTTNMMSIQQSAFVPGRLITDNALVAFEIFHTMKRKGEGRDGTIALKLDMMKAYDRVEWSFLERVMFRMGFNSNWVQRVMGCLSSVSFSFKINGHISSSISKAANENLIHGAKVCNRAPRISHLFFADASILFAKANMQECSKIAEIISIYEKASGQKVNLSKTEVAFSKCVNVARREEIVETLGVREVVKHEKYLGLPTIIGRSKKAVFAGLKERLWKKLNGWKEKLLSRPGKEVVIKAVEQAIPTYMMSVFRIPNGLVDDLHALVARFWWGSTDTARKMHWHTWETMCLPKSMGGLGFCDFRCFNQALLAKQAWRLHTVRDSLLYAVLKARFFKNDEFLEARRGHDPSYTWRSICGKNSLLLDGLK</sequence>
<protein>
    <recommendedName>
        <fullName evidence="1">Reverse transcriptase domain-containing protein</fullName>
    </recommendedName>
</protein>
<evidence type="ECO:0000313" key="3">
    <source>
        <dbReference type="RefSeq" id="XP_056691769.1"/>
    </source>
</evidence>
<dbReference type="GeneID" id="130467316"/>
<dbReference type="Pfam" id="PF00078">
    <property type="entry name" value="RVT_1"/>
    <property type="match status" value="1"/>
</dbReference>
<name>A0ABM3R833_SPIOL</name>
<evidence type="ECO:0000313" key="2">
    <source>
        <dbReference type="Proteomes" id="UP000813463"/>
    </source>
</evidence>
<reference evidence="3" key="2">
    <citation type="submission" date="2025-08" db="UniProtKB">
        <authorList>
            <consortium name="RefSeq"/>
        </authorList>
    </citation>
    <scope>IDENTIFICATION</scope>
    <source>
        <tissue evidence="3">Leaf</tissue>
    </source>
</reference>
<dbReference type="RefSeq" id="XP_056691769.1">
    <property type="nucleotide sequence ID" value="XM_056835791.1"/>
</dbReference>
<keyword evidence="2" id="KW-1185">Reference proteome</keyword>
<evidence type="ECO:0000259" key="1">
    <source>
        <dbReference type="Pfam" id="PF00078"/>
    </source>
</evidence>
<feature type="domain" description="Reverse transcriptase" evidence="1">
    <location>
        <begin position="185"/>
        <end position="394"/>
    </location>
</feature>
<proteinExistence type="predicted"/>